<feature type="transmembrane region" description="Helical" evidence="16">
    <location>
        <begin position="109"/>
        <end position="132"/>
    </location>
</feature>
<evidence type="ECO:0000256" key="10">
    <source>
        <dbReference type="ARBA" id="ARBA00022989"/>
    </source>
</evidence>
<feature type="transmembrane region" description="Helical" evidence="16">
    <location>
        <begin position="70"/>
        <end position="89"/>
    </location>
</feature>
<evidence type="ECO:0000256" key="6">
    <source>
        <dbReference type="ARBA" id="ARBA00022692"/>
    </source>
</evidence>
<evidence type="ECO:0000259" key="18">
    <source>
        <dbReference type="Pfam" id="PF06455"/>
    </source>
</evidence>
<evidence type="ECO:0000256" key="15">
    <source>
        <dbReference type="ARBA" id="ARBA00049551"/>
    </source>
</evidence>
<evidence type="ECO:0000256" key="11">
    <source>
        <dbReference type="ARBA" id="ARBA00023027"/>
    </source>
</evidence>
<feature type="transmembrane region" description="Helical" evidence="16">
    <location>
        <begin position="303"/>
        <end position="323"/>
    </location>
</feature>
<evidence type="ECO:0000313" key="19">
    <source>
        <dbReference type="EMBL" id="SVC23543.1"/>
    </source>
</evidence>
<dbReference type="GO" id="GO:0008137">
    <property type="term" value="F:NADH dehydrogenase (ubiquinone) activity"/>
    <property type="evidence" value="ECO:0007669"/>
    <property type="project" value="UniProtKB-EC"/>
</dbReference>
<feature type="transmembrane region" description="Helical" evidence="16">
    <location>
        <begin position="152"/>
        <end position="171"/>
    </location>
</feature>
<evidence type="ECO:0000256" key="7">
    <source>
        <dbReference type="ARBA" id="ARBA00022792"/>
    </source>
</evidence>
<keyword evidence="4" id="KW-0813">Transport</keyword>
<evidence type="ECO:0000256" key="12">
    <source>
        <dbReference type="ARBA" id="ARBA00023075"/>
    </source>
</evidence>
<keyword evidence="8" id="KW-1278">Translocase</keyword>
<keyword evidence="7" id="KW-0999">Mitochondrion inner membrane</keyword>
<keyword evidence="5" id="KW-0679">Respiratory chain</keyword>
<evidence type="ECO:0000256" key="3">
    <source>
        <dbReference type="ARBA" id="ARBA00021096"/>
    </source>
</evidence>
<evidence type="ECO:0000256" key="1">
    <source>
        <dbReference type="ARBA" id="ARBA00004448"/>
    </source>
</evidence>
<dbReference type="GO" id="GO:0042773">
    <property type="term" value="P:ATP synthesis coupled electron transport"/>
    <property type="evidence" value="ECO:0007669"/>
    <property type="project" value="InterPro"/>
</dbReference>
<sequence length="325" mass="37237">IAYSTCSQLGYMFVAAGLGAYGAAMFHLFTHAFFKSLLFLGAGSVIHAVHKEQDIRKMGGISHFVPITHLMMIVGTISIMGFPFTSGFYSKDAIIEAAYLSHSSFSNYAYLLITAAVIMTSFYSWRLIFLVFNGKTRMEEEKFSTVHESTSVMTVPLMILALGALFFGFLFKNYFIGDYSESFWDHSISVHHEEHHYIPFYIYYLPILLGFLGLFVAWYMYLRNTKIASDIVKMNKPLYEFLLNKWYFDELYNYLLVKPAIAIGRILWKFLDEYIIDGFGPNGIASSVINLSNRARKIQSGYIYHYAFAILIGLSLLITFFIIKF</sequence>
<evidence type="ECO:0000256" key="9">
    <source>
        <dbReference type="ARBA" id="ARBA00022982"/>
    </source>
</evidence>
<protein>
    <recommendedName>
        <fullName evidence="3">NADH-ubiquinone oxidoreductase chain 5</fullName>
        <ecNumber evidence="2">7.1.1.2</ecNumber>
    </recommendedName>
</protein>
<dbReference type="PANTHER" id="PTHR42829:SF2">
    <property type="entry name" value="NADH-UBIQUINONE OXIDOREDUCTASE CHAIN 5"/>
    <property type="match status" value="1"/>
</dbReference>
<evidence type="ECO:0000256" key="13">
    <source>
        <dbReference type="ARBA" id="ARBA00023128"/>
    </source>
</evidence>
<dbReference type="GO" id="GO:0003954">
    <property type="term" value="F:NADH dehydrogenase activity"/>
    <property type="evidence" value="ECO:0007669"/>
    <property type="project" value="TreeGrafter"/>
</dbReference>
<feature type="domain" description="NADH dehydrogenase subunit 5 C-terminal" evidence="18">
    <location>
        <begin position="123"/>
        <end position="320"/>
    </location>
</feature>
<dbReference type="PRINTS" id="PR01434">
    <property type="entry name" value="NADHDHGNASE5"/>
</dbReference>
<evidence type="ECO:0000256" key="16">
    <source>
        <dbReference type="SAM" id="Phobius"/>
    </source>
</evidence>
<organism evidence="19">
    <name type="scientific">marine metagenome</name>
    <dbReference type="NCBI Taxonomy" id="408172"/>
    <lineage>
        <taxon>unclassified sequences</taxon>
        <taxon>metagenomes</taxon>
        <taxon>ecological metagenomes</taxon>
    </lineage>
</organism>
<keyword evidence="9" id="KW-0249">Electron transport</keyword>
<dbReference type="Pfam" id="PF00361">
    <property type="entry name" value="Proton_antipo_M"/>
    <property type="match status" value="1"/>
</dbReference>
<evidence type="ECO:0000256" key="5">
    <source>
        <dbReference type="ARBA" id="ARBA00022660"/>
    </source>
</evidence>
<dbReference type="EMBL" id="UINC01080527">
    <property type="protein sequence ID" value="SVC23543.1"/>
    <property type="molecule type" value="Genomic_DNA"/>
</dbReference>
<dbReference type="AlphaFoldDB" id="A0A382KJF7"/>
<dbReference type="EC" id="7.1.1.2" evidence="2"/>
<dbReference type="InterPro" id="IPR010934">
    <property type="entry name" value="NADH_DH_su5_C"/>
</dbReference>
<feature type="transmembrane region" description="Helical" evidence="16">
    <location>
        <begin position="9"/>
        <end position="26"/>
    </location>
</feature>
<comment type="subcellular location">
    <subcellularLocation>
        <location evidence="1">Mitochondrion inner membrane</location>
        <topology evidence="1">Multi-pass membrane protein</topology>
    </subcellularLocation>
</comment>
<dbReference type="Pfam" id="PF06455">
    <property type="entry name" value="NADH5_C"/>
    <property type="match status" value="1"/>
</dbReference>
<keyword evidence="12" id="KW-0830">Ubiquinone</keyword>
<dbReference type="GO" id="GO:0005743">
    <property type="term" value="C:mitochondrial inner membrane"/>
    <property type="evidence" value="ECO:0007669"/>
    <property type="project" value="UniProtKB-SubCell"/>
</dbReference>
<gene>
    <name evidence="19" type="ORF">METZ01_LOCUS276397</name>
</gene>
<evidence type="ECO:0000259" key="17">
    <source>
        <dbReference type="Pfam" id="PF00361"/>
    </source>
</evidence>
<keyword evidence="13" id="KW-0496">Mitochondrion</keyword>
<evidence type="ECO:0000256" key="8">
    <source>
        <dbReference type="ARBA" id="ARBA00022967"/>
    </source>
</evidence>
<accession>A0A382KJF7</accession>
<feature type="non-terminal residue" evidence="19">
    <location>
        <position position="1"/>
    </location>
</feature>
<dbReference type="PANTHER" id="PTHR42829">
    <property type="entry name" value="NADH-UBIQUINONE OXIDOREDUCTASE CHAIN 5"/>
    <property type="match status" value="1"/>
</dbReference>
<feature type="transmembrane region" description="Helical" evidence="16">
    <location>
        <begin position="201"/>
        <end position="221"/>
    </location>
</feature>
<dbReference type="Gene3D" id="1.20.5.2700">
    <property type="match status" value="1"/>
</dbReference>
<feature type="domain" description="NADH:quinone oxidoreductase/Mrp antiporter transmembrane" evidence="17">
    <location>
        <begin position="1"/>
        <end position="106"/>
    </location>
</feature>
<evidence type="ECO:0000256" key="14">
    <source>
        <dbReference type="ARBA" id="ARBA00023136"/>
    </source>
</evidence>
<name>A0A382KJF7_9ZZZZ</name>
<keyword evidence="11" id="KW-0520">NAD</keyword>
<keyword evidence="6 16" id="KW-0812">Transmembrane</keyword>
<evidence type="ECO:0000256" key="4">
    <source>
        <dbReference type="ARBA" id="ARBA00022448"/>
    </source>
</evidence>
<dbReference type="InterPro" id="IPR001750">
    <property type="entry name" value="ND/Mrp_TM"/>
</dbReference>
<comment type="catalytic activity">
    <reaction evidence="15">
        <text>a ubiquinone + NADH + 5 H(+)(in) = a ubiquinol + NAD(+) + 4 H(+)(out)</text>
        <dbReference type="Rhea" id="RHEA:29091"/>
        <dbReference type="Rhea" id="RHEA-COMP:9565"/>
        <dbReference type="Rhea" id="RHEA-COMP:9566"/>
        <dbReference type="ChEBI" id="CHEBI:15378"/>
        <dbReference type="ChEBI" id="CHEBI:16389"/>
        <dbReference type="ChEBI" id="CHEBI:17976"/>
        <dbReference type="ChEBI" id="CHEBI:57540"/>
        <dbReference type="ChEBI" id="CHEBI:57945"/>
        <dbReference type="EC" id="7.1.1.2"/>
    </reaction>
</comment>
<proteinExistence type="predicted"/>
<evidence type="ECO:0000256" key="2">
    <source>
        <dbReference type="ARBA" id="ARBA00012944"/>
    </source>
</evidence>
<dbReference type="InterPro" id="IPR003945">
    <property type="entry name" value="NU5C-like"/>
</dbReference>
<keyword evidence="10 16" id="KW-1133">Transmembrane helix</keyword>
<reference evidence="19" key="1">
    <citation type="submission" date="2018-05" db="EMBL/GenBank/DDBJ databases">
        <authorList>
            <person name="Lanie J.A."/>
            <person name="Ng W.-L."/>
            <person name="Kazmierczak K.M."/>
            <person name="Andrzejewski T.M."/>
            <person name="Davidsen T.M."/>
            <person name="Wayne K.J."/>
            <person name="Tettelin H."/>
            <person name="Glass J.I."/>
            <person name="Rusch D."/>
            <person name="Podicherti R."/>
            <person name="Tsui H.-C.T."/>
            <person name="Winkler M.E."/>
        </authorList>
    </citation>
    <scope>NUCLEOTIDE SEQUENCE</scope>
</reference>
<dbReference type="GO" id="GO:0015990">
    <property type="term" value="P:electron transport coupled proton transport"/>
    <property type="evidence" value="ECO:0007669"/>
    <property type="project" value="TreeGrafter"/>
</dbReference>
<keyword evidence="14 16" id="KW-0472">Membrane</keyword>